<dbReference type="InterPro" id="IPR029063">
    <property type="entry name" value="SAM-dependent_MTases_sf"/>
</dbReference>
<evidence type="ECO:0000256" key="3">
    <source>
        <dbReference type="ARBA" id="ARBA00022691"/>
    </source>
</evidence>
<evidence type="ECO:0000256" key="1">
    <source>
        <dbReference type="ARBA" id="ARBA00022603"/>
    </source>
</evidence>
<proteinExistence type="predicted"/>
<dbReference type="GO" id="GO:0032259">
    <property type="term" value="P:methylation"/>
    <property type="evidence" value="ECO:0007669"/>
    <property type="project" value="UniProtKB-KW"/>
</dbReference>
<dbReference type="Proteomes" id="UP001603857">
    <property type="component" value="Unassembled WGS sequence"/>
</dbReference>
<dbReference type="InterPro" id="IPR001077">
    <property type="entry name" value="COMT_C"/>
</dbReference>
<reference evidence="5 6" key="1">
    <citation type="submission" date="2024-08" db="EMBL/GenBank/DDBJ databases">
        <title>Insights into the chromosomal genome structure of Flemingia macrophylla.</title>
        <authorList>
            <person name="Ding Y."/>
            <person name="Zhao Y."/>
            <person name="Bi W."/>
            <person name="Wu M."/>
            <person name="Zhao G."/>
            <person name="Gong Y."/>
            <person name="Li W."/>
            <person name="Zhang P."/>
        </authorList>
    </citation>
    <scope>NUCLEOTIDE SEQUENCE [LARGE SCALE GENOMIC DNA]</scope>
    <source>
        <strain evidence="5">DYQJB</strain>
        <tissue evidence="5">Leaf</tissue>
    </source>
</reference>
<keyword evidence="3" id="KW-0949">S-adenosyl-L-methionine</keyword>
<dbReference type="Pfam" id="PF00891">
    <property type="entry name" value="Methyltransf_2"/>
    <property type="match status" value="1"/>
</dbReference>
<evidence type="ECO:0000259" key="4">
    <source>
        <dbReference type="Pfam" id="PF00891"/>
    </source>
</evidence>
<dbReference type="EMBL" id="JBGMDY010000011">
    <property type="protein sequence ID" value="KAL2317402.1"/>
    <property type="molecule type" value="Genomic_DNA"/>
</dbReference>
<dbReference type="Gene3D" id="3.40.50.150">
    <property type="entry name" value="Vaccinia Virus protein VP39"/>
    <property type="match status" value="1"/>
</dbReference>
<dbReference type="SUPFAM" id="SSF53335">
    <property type="entry name" value="S-adenosyl-L-methionine-dependent methyltransferases"/>
    <property type="match status" value="1"/>
</dbReference>
<dbReference type="GO" id="GO:0008168">
    <property type="term" value="F:methyltransferase activity"/>
    <property type="evidence" value="ECO:0007669"/>
    <property type="project" value="UniProtKB-KW"/>
</dbReference>
<keyword evidence="6" id="KW-1185">Reference proteome</keyword>
<accession>A0ABD1L1L3</accession>
<feature type="domain" description="O-methyltransferase C-terminal" evidence="4">
    <location>
        <begin position="11"/>
        <end position="114"/>
    </location>
</feature>
<comment type="caution">
    <text evidence="5">The sequence shown here is derived from an EMBL/GenBank/DDBJ whole genome shotgun (WGS) entry which is preliminary data.</text>
</comment>
<evidence type="ECO:0000313" key="6">
    <source>
        <dbReference type="Proteomes" id="UP001603857"/>
    </source>
</evidence>
<evidence type="ECO:0000256" key="2">
    <source>
        <dbReference type="ARBA" id="ARBA00022679"/>
    </source>
</evidence>
<keyword evidence="2" id="KW-0808">Transferase</keyword>
<dbReference type="AlphaFoldDB" id="A0ABD1L1L3"/>
<protein>
    <recommendedName>
        <fullName evidence="4">O-methyltransferase C-terminal domain-containing protein</fullName>
    </recommendedName>
</protein>
<dbReference type="PANTHER" id="PTHR11746">
    <property type="entry name" value="O-METHYLTRANSFERASE"/>
    <property type="match status" value="1"/>
</dbReference>
<sequence length="132" mass="14834">MHVVSGLKGSDNLRYVGKDMFEEIPPANAILLSGYCMNGMMKSVDILKKCKEAITSEGKEGKVIIIDMVVENEKRDAESAETQLFFDILMMVLVTGKERSKKEWVKLISSAGYRNYKITPVLGLRVVIEIYP</sequence>
<organism evidence="5 6">
    <name type="scientific">Flemingia macrophylla</name>
    <dbReference type="NCBI Taxonomy" id="520843"/>
    <lineage>
        <taxon>Eukaryota</taxon>
        <taxon>Viridiplantae</taxon>
        <taxon>Streptophyta</taxon>
        <taxon>Embryophyta</taxon>
        <taxon>Tracheophyta</taxon>
        <taxon>Spermatophyta</taxon>
        <taxon>Magnoliopsida</taxon>
        <taxon>eudicotyledons</taxon>
        <taxon>Gunneridae</taxon>
        <taxon>Pentapetalae</taxon>
        <taxon>rosids</taxon>
        <taxon>fabids</taxon>
        <taxon>Fabales</taxon>
        <taxon>Fabaceae</taxon>
        <taxon>Papilionoideae</taxon>
        <taxon>50 kb inversion clade</taxon>
        <taxon>NPAAA clade</taxon>
        <taxon>indigoferoid/millettioid clade</taxon>
        <taxon>Phaseoleae</taxon>
        <taxon>Flemingia</taxon>
    </lineage>
</organism>
<name>A0ABD1L1L3_9FABA</name>
<dbReference type="InterPro" id="IPR016461">
    <property type="entry name" value="COMT-like"/>
</dbReference>
<dbReference type="PROSITE" id="PS51683">
    <property type="entry name" value="SAM_OMT_II"/>
    <property type="match status" value="1"/>
</dbReference>
<gene>
    <name evidence="5" type="ORF">Fmac_031278</name>
</gene>
<evidence type="ECO:0000313" key="5">
    <source>
        <dbReference type="EMBL" id="KAL2317402.1"/>
    </source>
</evidence>
<keyword evidence="1" id="KW-0489">Methyltransferase</keyword>